<reference evidence="1" key="1">
    <citation type="submission" date="2020-04" db="EMBL/GenBank/DDBJ databases">
        <authorList>
            <person name="Chiriac C."/>
            <person name="Salcher M."/>
            <person name="Ghai R."/>
            <person name="Kavagutti S V."/>
        </authorList>
    </citation>
    <scope>NUCLEOTIDE SEQUENCE</scope>
</reference>
<accession>A0A6J5MF97</accession>
<name>A0A6J5MF97_9CAUD</name>
<evidence type="ECO:0000313" key="1">
    <source>
        <dbReference type="EMBL" id="CAB4142399.1"/>
    </source>
</evidence>
<proteinExistence type="predicted"/>
<protein>
    <submittedName>
        <fullName evidence="1">Uncharacterized protein</fullName>
    </submittedName>
</protein>
<sequence length="57" mass="6994">MDIRVFDLPTRYDDPYTIERRLRELEERARHGVELDEVEINWMDTANTWLIAEWSKV</sequence>
<organism evidence="1">
    <name type="scientific">uncultured Caudovirales phage</name>
    <dbReference type="NCBI Taxonomy" id="2100421"/>
    <lineage>
        <taxon>Viruses</taxon>
        <taxon>Duplodnaviria</taxon>
        <taxon>Heunggongvirae</taxon>
        <taxon>Uroviricota</taxon>
        <taxon>Caudoviricetes</taxon>
        <taxon>Peduoviridae</taxon>
        <taxon>Maltschvirus</taxon>
        <taxon>Maltschvirus maltsch</taxon>
    </lineage>
</organism>
<gene>
    <name evidence="1" type="ORF">UFOVP447_4</name>
</gene>
<dbReference type="EMBL" id="LR796423">
    <property type="protein sequence ID" value="CAB4142399.1"/>
    <property type="molecule type" value="Genomic_DNA"/>
</dbReference>